<evidence type="ECO:0000313" key="1">
    <source>
        <dbReference type="EMBL" id="CAD1479611.1"/>
    </source>
</evidence>
<organism evidence="1 2">
    <name type="scientific">Heterotrigona itama</name>
    <dbReference type="NCBI Taxonomy" id="395501"/>
    <lineage>
        <taxon>Eukaryota</taxon>
        <taxon>Metazoa</taxon>
        <taxon>Ecdysozoa</taxon>
        <taxon>Arthropoda</taxon>
        <taxon>Hexapoda</taxon>
        <taxon>Insecta</taxon>
        <taxon>Pterygota</taxon>
        <taxon>Neoptera</taxon>
        <taxon>Endopterygota</taxon>
        <taxon>Hymenoptera</taxon>
        <taxon>Apocrita</taxon>
        <taxon>Aculeata</taxon>
        <taxon>Apoidea</taxon>
        <taxon>Anthophila</taxon>
        <taxon>Apidae</taxon>
        <taxon>Heterotrigona</taxon>
    </lineage>
</organism>
<reference evidence="1" key="1">
    <citation type="submission" date="2020-07" db="EMBL/GenBank/DDBJ databases">
        <authorList>
            <person name="Nazaruddin N."/>
        </authorList>
    </citation>
    <scope>NUCLEOTIDE SEQUENCE</scope>
</reference>
<evidence type="ECO:0000313" key="2">
    <source>
        <dbReference type="Proteomes" id="UP000752696"/>
    </source>
</evidence>
<name>A0A6V7HIN3_9HYME</name>
<protein>
    <submittedName>
        <fullName evidence="1">Uncharacterized protein</fullName>
    </submittedName>
</protein>
<dbReference type="OrthoDB" id="7616808at2759"/>
<sequence>MEITKVCLHCKGSHKTFDKNCTHYQHNKKINEIIAYESKKAKTQIKQETQASKKLAPKEEISPGVLINLTNFPQLKKLSMSEEFKIKRIGGHPKMDNNPTH</sequence>
<comment type="caution">
    <text evidence="1">The sequence shown here is derived from an EMBL/GenBank/DDBJ whole genome shotgun (WGS) entry which is preliminary data.</text>
</comment>
<gene>
    <name evidence="1" type="ORF">MHI_LOCUS871178</name>
</gene>
<dbReference type="AlphaFoldDB" id="A0A6V7HIN3"/>
<keyword evidence="2" id="KW-1185">Reference proteome</keyword>
<dbReference type="EMBL" id="CAJDYZ010011521">
    <property type="protein sequence ID" value="CAD1479611.1"/>
    <property type="molecule type" value="Genomic_DNA"/>
</dbReference>
<proteinExistence type="predicted"/>
<dbReference type="Proteomes" id="UP000752696">
    <property type="component" value="Unassembled WGS sequence"/>
</dbReference>
<accession>A0A6V7HIN3</accession>